<keyword evidence="3" id="KW-0547">Nucleotide-binding</keyword>
<feature type="compositionally biased region" description="Low complexity" evidence="1">
    <location>
        <begin position="387"/>
        <end position="398"/>
    </location>
</feature>
<dbReference type="InterPro" id="IPR002789">
    <property type="entry name" value="HerA_central"/>
</dbReference>
<dbReference type="InterPro" id="IPR008571">
    <property type="entry name" value="HerA-like"/>
</dbReference>
<name>A0A414WQ95_9BACT</name>
<dbReference type="AlphaFoldDB" id="A0A414WQ95"/>
<dbReference type="EMBL" id="QRJS01000060">
    <property type="protein sequence ID" value="RHH39039.1"/>
    <property type="molecule type" value="Genomic_DNA"/>
</dbReference>
<dbReference type="InterPro" id="IPR027417">
    <property type="entry name" value="P-loop_NTPase"/>
</dbReference>
<dbReference type="Proteomes" id="UP000284998">
    <property type="component" value="Unassembled WGS sequence"/>
</dbReference>
<dbReference type="PANTHER" id="PTHR42957">
    <property type="entry name" value="HELICASE MJ1565-RELATED"/>
    <property type="match status" value="1"/>
</dbReference>
<evidence type="ECO:0000259" key="2">
    <source>
        <dbReference type="Pfam" id="PF01935"/>
    </source>
</evidence>
<feature type="region of interest" description="Disordered" evidence="1">
    <location>
        <begin position="306"/>
        <end position="418"/>
    </location>
</feature>
<dbReference type="RefSeq" id="WP_118244668.1">
    <property type="nucleotide sequence ID" value="NZ_QRJS01000060.1"/>
</dbReference>
<keyword evidence="3" id="KW-0067">ATP-binding</keyword>
<feature type="compositionally biased region" description="Polar residues" evidence="1">
    <location>
        <begin position="399"/>
        <end position="418"/>
    </location>
</feature>
<comment type="caution">
    <text evidence="3">The sequence shown here is derived from an EMBL/GenBank/DDBJ whole genome shotgun (WGS) entry which is preliminary data.</text>
</comment>
<evidence type="ECO:0000256" key="1">
    <source>
        <dbReference type="SAM" id="MobiDB-lite"/>
    </source>
</evidence>
<feature type="compositionally biased region" description="Basic and acidic residues" evidence="1">
    <location>
        <begin position="1"/>
        <end position="13"/>
    </location>
</feature>
<sequence length="1122" mass="125119">MSLWKNRGEEFKGKSLTPKNDNQFVEEAIPALQQQLQPIEEPKPVRMPYKEIARTESSTDIKGYEINASQALSLVDDVVLKNYLTRLSNLEIVSLDSDISLNDTIIFKVNKMVYEKNEYATDKFISIVSAMTYTKGSVFMIVDGHKDHTDFYLGVKCEDSERTASSVAETFTNAMIGQFPGAQISDLSIKQPGADRSEQEHLIHKMTEATTISMCSGIPAQKNSKGEYTNATFIQGIEKFAIAMQGKEYTAVILASSISQDKVTDIRFQYETISSALSIYESQQLNLTSNESLSSSISNTIGESITHGLSHTEGTSSSHTHTTSHTTGSSDSHTSGISDTKGRNRSGGISFILSANAGTSRSKTKSESDTHSINQSDTSSDSYTKGSSQSDTTSESQTKNSSKTSGETNMQGTSRSLTVNVKDKHIQEILKKIDKQLERISVCESSGLWAANAYFLSYETDRAIAETGATIFRSIIQGEQSGIEFSAINTWYNDNPSYLSLSKYVCGLTHPQFVYHNSVSEQSMVLTPTTMLSSKEVAIMMGLPRKSVPGFPVVEHVTLGKEVVRLGNSENRKSFELGCIFDQGIDMPNNKVHLDIKSLTQHVFVTGSTGCGKSETVYKLIDSVRKTNTKFLIIEPAKGEYKNVFGTEHIFGTNPLISNLLRINPFRFTKGVHVLEHADRLIEIFNVCWPMYAAMPAVLKEAVLNSYEDCGWDLIKSKNKYSEGIFPTFSDLIWELETVIEASSYSEEVKSNYKGSLVTRVKSLANGINGEIFSGKEIGDDILFDENVIVDLSRIGSQETKALIMGVLIMRLSEYRSNSGIEVNSELRHVTILEEAHNLLKRCSQEQSMEGSNVAGKSVEMISNAIAEMRTYGEGFIIVDQSPGAVDISAIRNTNTKIIMRLPEESDRKISGKSAAMKDNQIDEIAKLPTGVAVVYQNDWEEPVLCHINMYKGERLKYVFMEDVEEPTNEQPVIREILKFMMKEKVRQPQLDVKESISKIKNGISSTNLPTYVKLNIFAAIQEFEETGTASIWKNKEYEKFSWVISGIFGTKQEILKLTKQVRDFDELTDGLKKIINEKVESIPSELELSLCQSLMRDYSIGDENRLKIYNAWLQKTKKKLM</sequence>
<accession>A0A414WQ95</accession>
<dbReference type="GO" id="GO:0005524">
    <property type="term" value="F:ATP binding"/>
    <property type="evidence" value="ECO:0007669"/>
    <property type="project" value="UniProtKB-KW"/>
</dbReference>
<proteinExistence type="predicted"/>
<dbReference type="Gene3D" id="3.40.50.300">
    <property type="entry name" value="P-loop containing nucleotide triphosphate hydrolases"/>
    <property type="match status" value="2"/>
</dbReference>
<evidence type="ECO:0000313" key="3">
    <source>
        <dbReference type="EMBL" id="RHH39039.1"/>
    </source>
</evidence>
<feature type="domain" description="Helicase HerA central" evidence="2">
    <location>
        <begin position="586"/>
        <end position="809"/>
    </location>
</feature>
<dbReference type="SUPFAM" id="SSF52540">
    <property type="entry name" value="P-loop containing nucleoside triphosphate hydrolases"/>
    <property type="match status" value="1"/>
</dbReference>
<dbReference type="Pfam" id="PF01935">
    <property type="entry name" value="DUF87"/>
    <property type="match status" value="1"/>
</dbReference>
<feature type="region of interest" description="Disordered" evidence="1">
    <location>
        <begin position="1"/>
        <end position="21"/>
    </location>
</feature>
<feature type="compositionally biased region" description="Polar residues" evidence="1">
    <location>
        <begin position="371"/>
        <end position="386"/>
    </location>
</feature>
<feature type="compositionally biased region" description="Low complexity" evidence="1">
    <location>
        <begin position="306"/>
        <end position="339"/>
    </location>
</feature>
<dbReference type="PANTHER" id="PTHR42957:SF1">
    <property type="entry name" value="HELICASE MJ1565-RELATED"/>
    <property type="match status" value="1"/>
</dbReference>
<reference evidence="3 4" key="1">
    <citation type="submission" date="2018-08" db="EMBL/GenBank/DDBJ databases">
        <title>A genome reference for cultivated species of the human gut microbiota.</title>
        <authorList>
            <person name="Zou Y."/>
            <person name="Xue W."/>
            <person name="Luo G."/>
        </authorList>
    </citation>
    <scope>NUCLEOTIDE SEQUENCE [LARGE SCALE GENOMIC DNA]</scope>
    <source>
        <strain evidence="3 4">AM17-44</strain>
    </source>
</reference>
<evidence type="ECO:0000313" key="4">
    <source>
        <dbReference type="Proteomes" id="UP000284998"/>
    </source>
</evidence>
<organism evidence="3 4">
    <name type="scientific">Phocaeicola plebeius</name>
    <dbReference type="NCBI Taxonomy" id="310297"/>
    <lineage>
        <taxon>Bacteria</taxon>
        <taxon>Pseudomonadati</taxon>
        <taxon>Bacteroidota</taxon>
        <taxon>Bacteroidia</taxon>
        <taxon>Bacteroidales</taxon>
        <taxon>Bacteroidaceae</taxon>
        <taxon>Phocaeicola</taxon>
    </lineage>
</organism>
<gene>
    <name evidence="3" type="ORF">DW204_14415</name>
</gene>
<protein>
    <submittedName>
        <fullName evidence="3">ATP-binding protein</fullName>
    </submittedName>
</protein>